<gene>
    <name evidence="1" type="ORF">ECPE_LOCUS10460</name>
</gene>
<dbReference type="WBParaSite" id="ECPE_0001049401-mRNA-1">
    <property type="protein sequence ID" value="ECPE_0001049401-mRNA-1"/>
    <property type="gene ID" value="ECPE_0001049401"/>
</dbReference>
<dbReference type="Proteomes" id="UP000272942">
    <property type="component" value="Unassembled WGS sequence"/>
</dbReference>
<dbReference type="OrthoDB" id="10470061at2759"/>
<reference evidence="1 2" key="2">
    <citation type="submission" date="2018-11" db="EMBL/GenBank/DDBJ databases">
        <authorList>
            <consortium name="Pathogen Informatics"/>
        </authorList>
    </citation>
    <scope>NUCLEOTIDE SEQUENCE [LARGE SCALE GENOMIC DNA]</scope>
    <source>
        <strain evidence="1 2">Egypt</strain>
    </source>
</reference>
<evidence type="ECO:0000313" key="2">
    <source>
        <dbReference type="Proteomes" id="UP000272942"/>
    </source>
</evidence>
<protein>
    <submittedName>
        <fullName evidence="1 3">Uncharacterized protein</fullName>
    </submittedName>
</protein>
<organism evidence="3">
    <name type="scientific">Echinostoma caproni</name>
    <dbReference type="NCBI Taxonomy" id="27848"/>
    <lineage>
        <taxon>Eukaryota</taxon>
        <taxon>Metazoa</taxon>
        <taxon>Spiralia</taxon>
        <taxon>Lophotrochozoa</taxon>
        <taxon>Platyhelminthes</taxon>
        <taxon>Trematoda</taxon>
        <taxon>Digenea</taxon>
        <taxon>Plagiorchiida</taxon>
        <taxon>Echinostomata</taxon>
        <taxon>Echinostomatoidea</taxon>
        <taxon>Echinostomatidae</taxon>
        <taxon>Echinostoma</taxon>
    </lineage>
</organism>
<reference evidence="3" key="1">
    <citation type="submission" date="2016-06" db="UniProtKB">
        <authorList>
            <consortium name="WormBaseParasite"/>
        </authorList>
    </citation>
    <scope>IDENTIFICATION</scope>
</reference>
<name>A0A183AU27_9TREM</name>
<accession>A0A183AU27</accession>
<sequence length="105" mass="11383">MNPLIARLQQTHCVSVNDYQDSTSKSGAQDLVVTPQITEHVRGIAQKAGVIRAASQFADYLSPRDESVSPSSHCLNERGCQVLDTLTKHLSSNVMKDCPASELGE</sequence>
<keyword evidence="2" id="KW-1185">Reference proteome</keyword>
<evidence type="ECO:0000313" key="1">
    <source>
        <dbReference type="EMBL" id="VDP87082.1"/>
    </source>
</evidence>
<dbReference type="AlphaFoldDB" id="A0A183AU27"/>
<dbReference type="EMBL" id="UZAN01049103">
    <property type="protein sequence ID" value="VDP87082.1"/>
    <property type="molecule type" value="Genomic_DNA"/>
</dbReference>
<evidence type="ECO:0000313" key="3">
    <source>
        <dbReference type="WBParaSite" id="ECPE_0001049401-mRNA-1"/>
    </source>
</evidence>
<proteinExistence type="predicted"/>